<feature type="region of interest" description="Disordered" evidence="2">
    <location>
        <begin position="1568"/>
        <end position="1600"/>
    </location>
</feature>
<feature type="compositionally biased region" description="Acidic residues" evidence="2">
    <location>
        <begin position="1431"/>
        <end position="1469"/>
    </location>
</feature>
<feature type="compositionally biased region" description="Basic and acidic residues" evidence="2">
    <location>
        <begin position="808"/>
        <end position="826"/>
    </location>
</feature>
<feature type="compositionally biased region" description="Basic residues" evidence="2">
    <location>
        <begin position="1700"/>
        <end position="1713"/>
    </location>
</feature>
<feature type="region of interest" description="Disordered" evidence="2">
    <location>
        <begin position="583"/>
        <end position="727"/>
    </location>
</feature>
<dbReference type="STRING" id="503106.A0A218YTU4"/>
<dbReference type="OrthoDB" id="5403573at2759"/>
<comment type="caution">
    <text evidence="4">The sequence shown here is derived from an EMBL/GenBank/DDBJ whole genome shotgun (WGS) entry which is preliminary data.</text>
</comment>
<evidence type="ECO:0000256" key="1">
    <source>
        <dbReference type="PROSITE-ProRule" id="PRU00042"/>
    </source>
</evidence>
<evidence type="ECO:0000313" key="5">
    <source>
        <dbReference type="Proteomes" id="UP000242519"/>
    </source>
</evidence>
<sequence length="2526" mass="277910">MAANLEPVTADVLGVLRKTATEGIAISQLFDQLDHVLSGDGEAKSRVWAALITRDDVIVLDRKLLRLSESPLKKLALADLLELGLGEKKIRILEKNVKTNVEELVPSIESDGIQSTEPDPEAPNAERPKNRTARRKSSIEKPAPKPRGRPPKHRPEELVGDTDDDLPSFTPPVWESGEPGVYIDPPGSQIPSGGPEIRDNDSCIAVFRSPKLMDAERLGKGKGTWQAHVLLAVAKAKLALTDKAAENFTKTGKPRRRSYSKKKKKQMPEGDPEPDESNVGEGQREDADENANQSEHAEEPENEFEAASSRARSKSAFDTAQKYGNQFGTKPPSPPVKKGALKKGKTEKQGKEVAHVHWAPATASEDPWGWANTWTKEKAIEDEEYEAMLREQSYTPEPWTPEPEISVSRLQGGPTQDAEAEKLSTSAEHFAEPGHQFSVGQSTVETPAHCPQSETEVAPAAGILRPAISSSQLANNHLASNPLPSVSPTGALRSVYSPILGPVSLSTSLDMVPRRLSFASPNTQQPLPQINAPAFQSSPSVTSPLNLYATGNFSVSTSALRSTSVGVSQFIFNLNPTGYKSPYKSPYSHSVQSSGNDLARTESRAASEEASTSSATASGLPVSSKRASHTSSTDQLGSSTPKTPDGCQFIEESPFFDQAGQPSPTAADQSDINIPASSTPQYSAGQDVQLTDTPTSLTGSKKHRGGTRSRGRGKGTVMRKRPGGKHSIEQAITMAKALEAQTPESPAGGTITTDEAPPPLTETPKKGALKGFRGSSRGRGRGTPRTESSGRGRSGLRRSSGINYTEISIDHDSTADASLEEAHEVTEASSTIAGENIGSSPGTVMADAPIASMSAPIDPAILARSVAREGQALQDARLSDDPVQSAHEIPVRSSEVPSTPAPSSSKKPSDPTNRKKRKHSEVADGAEPDDNQEPSSKKPHSKAALKRIEQENFKAKMAEAEAATFSDGVTQFPCSFQDTIGNLLLSADKKKLEFFALNRNAPHLPMLDLEISKIIGNPILSMKGSNPMELRIKQLQADSSDVTHRFIYAPTVTGNAAAATMRTMIVTAALIHTIEGGDYEGLQETKFANEKPFQCSICKGRFKNPGGLEYHVKKSRTSCNPNFDPAIDIDKRLLRVSKSGGKTKSTPRTPRKKSVQWRPAVDEEEEDVGILLDDDVEPQVSSDAESIVEWWEKNNTAPAEAPQVVGKPAKRYMALSREGDIAREIIKLLPEDADLEGPRIADDGEAAQFEAPIKLDLVTAADVARNMTCSTLSTAWYEEAVVTLVESNGNVFSGERGVWFACVSVWLKQHSVTDVLPESKLCAKAVDDLVYAKKLSSIEFSFTGKKSRVITRRIITSPGIAEDNPRVELIKTTIAEYNPEFYVPSQFAPPQPILEKLQAVANRSLPSLPAVESVVDEGESSSTDSPPSILEQDEEDSGDSDEYEADDNAAADEEDDVEDDADEDVEEEGMVSFRTSRKRRRSSMSTTPHSRRRNPGHNAKIAAGVRRHLDKVRSGLVKNKYPWEFKQKPGPVTQEQMEAREAAKRQFDIDQAARRALKQQCWDRTPSFLPNTSTGAWDQGGPPVLPRASARNSGVGKRNHRYSRRQLLPEPITFMQAINGAWSVRPFGHGVNPIYSRPARRAEGNPNLQAYLNRVQNGHRPIIYPPIENRMHFPQPPSAVLMKALKEGKPISEETGLPINRKKRGPSNHRSKERQRAAVTPDSDHEYDEDDFAENSDDYEHSPPKRQKTTDASLGRAKKHRGASRLGALSSPIPEFEDLSDVPVRFSKATGKPVRVYNRRFPRQVFVKTADATRNSMEPNGSRFVQRNSSKRLKGLTEIDVLNYYEAKKRGPEAPLNPGLDTIPVGYGFAELEHKYPIKFTEFVDPEVVAEGKDPFFGSWTVDRMDSSVTNDYCVRWDDATALDIHTIPYSQLEDDSVRLASMNFEDDIEEETRPKAKRQCKGNSKQPLTFHNGPNKGKKYRYARLQTALPSDLLDIFDDPAKATDLFGVEIGIPNEMTLKRARNHGSNVMHPETENRFVIGVSAIRILIGGLDEQVDWVIVASLFPQYSLNFLAKSWKQLLLRKKPAIDQLEADFREAFLDAYQTGDIPPIDYNHLVEYPWDRLIDWIMENVDSSLSNKDIPLPGSKSELSSAYNMLPINNKKDVDDVTWRESYYHPSMAVYKRFELSASEAHALPVGPRPRVHDDLDDATVVRSWVRATAATPESHWDPVLAKQKMDTFPHEYLNEAIAYSIEKKTIRRRKALKVNNGRVYALHDTWSGKLRRHIKDPQFAEAVTFKRWLDAQFRSGTLCVKADYFANEGTLMALTSLQAHGRVAFVPVNVPKKKFGLGDGGYETKKIPREAYLWDIDIYPSPTYLYDDENPVLTSFAEEGPPRGGASGEIPIWFSIQQRPIPAVWNRLMTGVGQVVALRAGIDTEALKKAFKDVLEDWEWKLLFKWGVETGVWKNVGMEGVDAWSVGEWWWGVVGAGVIEAGEDEEALGDAGADEENADIGDGFDGDEALGGV</sequence>
<accession>A0A218YTU4</accession>
<dbReference type="Proteomes" id="UP000242519">
    <property type="component" value="Unassembled WGS sequence"/>
</dbReference>
<feature type="region of interest" description="Disordered" evidence="2">
    <location>
        <begin position="1412"/>
        <end position="1500"/>
    </location>
</feature>
<dbReference type="InParanoid" id="A0A218YTU4"/>
<feature type="region of interest" description="Disordered" evidence="2">
    <location>
        <begin position="1949"/>
        <end position="1975"/>
    </location>
</feature>
<feature type="compositionally biased region" description="Polar residues" evidence="2">
    <location>
        <begin position="629"/>
        <end position="642"/>
    </location>
</feature>
<feature type="compositionally biased region" description="Acidic residues" evidence="2">
    <location>
        <begin position="1725"/>
        <end position="1737"/>
    </location>
</feature>
<evidence type="ECO:0000259" key="3">
    <source>
        <dbReference type="PROSITE" id="PS50157"/>
    </source>
</evidence>
<feature type="region of interest" description="Disordered" evidence="2">
    <location>
        <begin position="108"/>
        <end position="202"/>
    </location>
</feature>
<keyword evidence="1" id="KW-0863">Zinc-finger</keyword>
<evidence type="ECO:0000256" key="2">
    <source>
        <dbReference type="SAM" id="MobiDB-lite"/>
    </source>
</evidence>
<feature type="region of interest" description="Disordered" evidence="2">
    <location>
        <begin position="741"/>
        <end position="844"/>
    </location>
</feature>
<feature type="compositionally biased region" description="Basic residues" evidence="2">
    <location>
        <begin position="252"/>
        <end position="265"/>
    </location>
</feature>
<dbReference type="GO" id="GO:0008270">
    <property type="term" value="F:zinc ion binding"/>
    <property type="evidence" value="ECO:0007669"/>
    <property type="project" value="UniProtKB-KW"/>
</dbReference>
<feature type="compositionally biased region" description="Basic residues" evidence="2">
    <location>
        <begin position="700"/>
        <end position="724"/>
    </location>
</feature>
<feature type="compositionally biased region" description="Low complexity" evidence="2">
    <location>
        <begin position="305"/>
        <end position="316"/>
    </location>
</feature>
<feature type="domain" description="C2H2-type" evidence="3">
    <location>
        <begin position="1093"/>
        <end position="1121"/>
    </location>
</feature>
<protein>
    <submittedName>
        <fullName evidence="4">Transcription factor Zn, C2H</fullName>
    </submittedName>
</protein>
<dbReference type="EMBL" id="MZNU01000379">
    <property type="protein sequence ID" value="OWO98783.1"/>
    <property type="molecule type" value="Genomic_DNA"/>
</dbReference>
<evidence type="ECO:0000313" key="4">
    <source>
        <dbReference type="EMBL" id="OWO98783.1"/>
    </source>
</evidence>
<dbReference type="InterPro" id="IPR013087">
    <property type="entry name" value="Znf_C2H2_type"/>
</dbReference>
<dbReference type="Pfam" id="PF20222">
    <property type="entry name" value="DUF6581"/>
    <property type="match status" value="1"/>
</dbReference>
<feature type="compositionally biased region" description="Polar residues" evidence="2">
    <location>
        <begin position="660"/>
        <end position="698"/>
    </location>
</feature>
<reference evidence="4 5" key="1">
    <citation type="submission" date="2017-04" db="EMBL/GenBank/DDBJ databases">
        <title>Draft genome sequence of Marssonina coronaria NL1: causal agent of apple blotch.</title>
        <authorList>
            <person name="Cheng Q."/>
        </authorList>
    </citation>
    <scope>NUCLEOTIDE SEQUENCE [LARGE SCALE GENOMIC DNA]</scope>
    <source>
        <strain evidence="4 5">NL1</strain>
    </source>
</reference>
<dbReference type="InterPro" id="IPR046488">
    <property type="entry name" value="Sfc3/Tfc3_C"/>
</dbReference>
<feature type="region of interest" description="Disordered" evidence="2">
    <location>
        <begin position="1691"/>
        <end position="1769"/>
    </location>
</feature>
<feature type="compositionally biased region" description="Low complexity" evidence="2">
    <location>
        <begin position="897"/>
        <end position="906"/>
    </location>
</feature>
<feature type="region of interest" description="Disordered" evidence="2">
    <location>
        <begin position="872"/>
        <end position="944"/>
    </location>
</feature>
<feature type="region of interest" description="Disordered" evidence="2">
    <location>
        <begin position="2500"/>
        <end position="2526"/>
    </location>
</feature>
<feature type="region of interest" description="Disordered" evidence="2">
    <location>
        <begin position="1138"/>
        <end position="1164"/>
    </location>
</feature>
<organism evidence="4 5">
    <name type="scientific">Diplocarpon coronariae</name>
    <dbReference type="NCBI Taxonomy" id="2795749"/>
    <lineage>
        <taxon>Eukaryota</taxon>
        <taxon>Fungi</taxon>
        <taxon>Dikarya</taxon>
        <taxon>Ascomycota</taxon>
        <taxon>Pezizomycotina</taxon>
        <taxon>Leotiomycetes</taxon>
        <taxon>Helotiales</taxon>
        <taxon>Drepanopezizaceae</taxon>
        <taxon>Diplocarpon</taxon>
    </lineage>
</organism>
<dbReference type="PROSITE" id="PS50157">
    <property type="entry name" value="ZINC_FINGER_C2H2_2"/>
    <property type="match status" value="1"/>
</dbReference>
<feature type="region of interest" description="Disordered" evidence="2">
    <location>
        <begin position="240"/>
        <end position="370"/>
    </location>
</feature>
<feature type="compositionally biased region" description="Basic and acidic residues" evidence="2">
    <location>
        <begin position="344"/>
        <end position="355"/>
    </location>
</feature>
<proteinExistence type="predicted"/>
<keyword evidence="1" id="KW-0479">Metal-binding</keyword>
<feature type="compositionally biased region" description="Low complexity" evidence="2">
    <location>
        <begin position="608"/>
        <end position="618"/>
    </location>
</feature>
<keyword evidence="1" id="KW-0862">Zinc</keyword>
<name>A0A218YTU4_9HELO</name>
<feature type="compositionally biased region" description="Polar residues" evidence="2">
    <location>
        <begin position="827"/>
        <end position="842"/>
    </location>
</feature>
<feature type="compositionally biased region" description="Low complexity" evidence="2">
    <location>
        <begin position="783"/>
        <end position="801"/>
    </location>
</feature>
<gene>
    <name evidence="4" type="ORF">B2J93_4654</name>
</gene>
<keyword evidence="5" id="KW-1185">Reference proteome</keyword>